<evidence type="ECO:0000256" key="1">
    <source>
        <dbReference type="SAM" id="SignalP"/>
    </source>
</evidence>
<dbReference type="Gene3D" id="3.40.50.1110">
    <property type="entry name" value="SGNH hydrolase"/>
    <property type="match status" value="1"/>
</dbReference>
<comment type="caution">
    <text evidence="2">The sequence shown here is derived from an EMBL/GenBank/DDBJ whole genome shotgun (WGS) entry which is preliminary data.</text>
</comment>
<keyword evidence="3" id="KW-1185">Reference proteome</keyword>
<dbReference type="EMBL" id="VWPK01000014">
    <property type="protein sequence ID" value="KAA5612172.1"/>
    <property type="molecule type" value="Genomic_DNA"/>
</dbReference>
<protein>
    <submittedName>
        <fullName evidence="2">DUF459 domain-containing protein</fullName>
    </submittedName>
</protein>
<accession>A0A5M6IV71</accession>
<dbReference type="OrthoDB" id="9805649at2"/>
<gene>
    <name evidence="2" type="ORF">F1189_10945</name>
</gene>
<sequence length="261" mass="28260">MIWTRFVMSPKQRPSAEQRLLRNDIPLLSRRSLTVLLATALAAPALPARAAPLPPLAVFGDSQAEGVAVALRQARRRYPDLRVQNCARAGSAISQAAAYDWPAAIRTYTATAQGGVAIMFFGGNDRLPIRLAGERPVQFRSDAWRGLYMARVTAMLETLRGAGIGVLWLGQPVARDGVYSHDMAYLNGIYQDMVQAAGGTFVPLWSVVADAAGHYVSHGRSLEGREERMRLDDGIHFTPAGYALIAERVMQTLTAGNAAGI</sequence>
<dbReference type="SUPFAM" id="SSF52266">
    <property type="entry name" value="SGNH hydrolase"/>
    <property type="match status" value="1"/>
</dbReference>
<dbReference type="InterPro" id="IPR036514">
    <property type="entry name" value="SGNH_hydro_sf"/>
</dbReference>
<dbReference type="InterPro" id="IPR007407">
    <property type="entry name" value="DUF459"/>
</dbReference>
<evidence type="ECO:0000313" key="3">
    <source>
        <dbReference type="Proteomes" id="UP000325255"/>
    </source>
</evidence>
<name>A0A5M6IV71_9PROT</name>
<dbReference type="GO" id="GO:0016788">
    <property type="term" value="F:hydrolase activity, acting on ester bonds"/>
    <property type="evidence" value="ECO:0007669"/>
    <property type="project" value="UniProtKB-ARBA"/>
</dbReference>
<dbReference type="AlphaFoldDB" id="A0A5M6IV71"/>
<feature type="chain" id="PRO_5024382784" evidence="1">
    <location>
        <begin position="51"/>
        <end position="261"/>
    </location>
</feature>
<proteinExistence type="predicted"/>
<reference evidence="2 3" key="1">
    <citation type="submission" date="2019-09" db="EMBL/GenBank/DDBJ databases">
        <title>Genome sequence of Rhodovastum atsumiense, a diverse member of the Acetobacteraceae family of non-sulfur purple photosynthetic bacteria.</title>
        <authorList>
            <person name="Meyer T."/>
            <person name="Kyndt J."/>
        </authorList>
    </citation>
    <scope>NUCLEOTIDE SEQUENCE [LARGE SCALE GENOMIC DNA]</scope>
    <source>
        <strain evidence="2 3">DSM 21279</strain>
    </source>
</reference>
<organism evidence="2 3">
    <name type="scientific">Rhodovastum atsumiense</name>
    <dbReference type="NCBI Taxonomy" id="504468"/>
    <lineage>
        <taxon>Bacteria</taxon>
        <taxon>Pseudomonadati</taxon>
        <taxon>Pseudomonadota</taxon>
        <taxon>Alphaproteobacteria</taxon>
        <taxon>Acetobacterales</taxon>
        <taxon>Acetobacteraceae</taxon>
        <taxon>Rhodovastum</taxon>
    </lineage>
</organism>
<evidence type="ECO:0000313" key="2">
    <source>
        <dbReference type="EMBL" id="KAA5612172.1"/>
    </source>
</evidence>
<dbReference type="Pfam" id="PF04311">
    <property type="entry name" value="DUF459"/>
    <property type="match status" value="1"/>
</dbReference>
<keyword evidence="1" id="KW-0732">Signal</keyword>
<dbReference type="Proteomes" id="UP000325255">
    <property type="component" value="Unassembled WGS sequence"/>
</dbReference>
<feature type="signal peptide" evidence="1">
    <location>
        <begin position="1"/>
        <end position="50"/>
    </location>
</feature>